<dbReference type="PANTHER" id="PTHR18895:SF74">
    <property type="entry name" value="MTRF1L RELEASE FACTOR GLUTAMINE METHYLTRANSFERASE"/>
    <property type="match status" value="1"/>
</dbReference>
<proteinExistence type="predicted"/>
<organism evidence="7 8">
    <name type="scientific">Botryotinia fuckeliana (strain T4)</name>
    <name type="common">Noble rot fungus</name>
    <name type="synonym">Botrytis cinerea</name>
    <dbReference type="NCBI Taxonomy" id="999810"/>
    <lineage>
        <taxon>Eukaryota</taxon>
        <taxon>Fungi</taxon>
        <taxon>Dikarya</taxon>
        <taxon>Ascomycota</taxon>
        <taxon>Pezizomycotina</taxon>
        <taxon>Leotiomycetes</taxon>
        <taxon>Helotiales</taxon>
        <taxon>Sclerotiniaceae</taxon>
        <taxon>Botrytis</taxon>
    </lineage>
</organism>
<evidence type="ECO:0000256" key="3">
    <source>
        <dbReference type="ARBA" id="ARBA00022679"/>
    </source>
</evidence>
<dbReference type="HOGENOM" id="CLU_018398_0_0_1"/>
<dbReference type="Gene3D" id="1.10.8.10">
    <property type="entry name" value="DNA helicase RuvA subunit, C-terminal domain"/>
    <property type="match status" value="1"/>
</dbReference>
<evidence type="ECO:0000256" key="5">
    <source>
        <dbReference type="ARBA" id="ARBA00048391"/>
    </source>
</evidence>
<dbReference type="GO" id="GO:0102559">
    <property type="term" value="F:peptide chain release factor N(5)-glutamine methyltransferase activity"/>
    <property type="evidence" value="ECO:0007669"/>
    <property type="project" value="UniProtKB-EC"/>
</dbReference>
<dbReference type="OrthoDB" id="269872at2759"/>
<dbReference type="InParanoid" id="G2YHC4"/>
<comment type="catalytic activity">
    <reaction evidence="5">
        <text>L-glutaminyl-[peptide chain release factor] + S-adenosyl-L-methionine = N(5)-methyl-L-glutaminyl-[peptide chain release factor] + S-adenosyl-L-homocysteine + H(+)</text>
        <dbReference type="Rhea" id="RHEA:42896"/>
        <dbReference type="Rhea" id="RHEA-COMP:10271"/>
        <dbReference type="Rhea" id="RHEA-COMP:10272"/>
        <dbReference type="ChEBI" id="CHEBI:15378"/>
        <dbReference type="ChEBI" id="CHEBI:30011"/>
        <dbReference type="ChEBI" id="CHEBI:57856"/>
        <dbReference type="ChEBI" id="CHEBI:59789"/>
        <dbReference type="ChEBI" id="CHEBI:61891"/>
        <dbReference type="EC" id="2.1.1.297"/>
    </reaction>
</comment>
<name>G2YHC4_BOTF4</name>
<dbReference type="PANTHER" id="PTHR18895">
    <property type="entry name" value="HEMK METHYLTRANSFERASE"/>
    <property type="match status" value="1"/>
</dbReference>
<keyword evidence="3" id="KW-0808">Transferase</keyword>
<reference evidence="8" key="1">
    <citation type="journal article" date="2011" name="PLoS Genet.">
        <title>Genomic analysis of the necrotrophic fungal pathogens Sclerotinia sclerotiorum and Botrytis cinerea.</title>
        <authorList>
            <person name="Amselem J."/>
            <person name="Cuomo C.A."/>
            <person name="van Kan J.A."/>
            <person name="Viaud M."/>
            <person name="Benito E.P."/>
            <person name="Couloux A."/>
            <person name="Coutinho P.M."/>
            <person name="de Vries R.P."/>
            <person name="Dyer P.S."/>
            <person name="Fillinger S."/>
            <person name="Fournier E."/>
            <person name="Gout L."/>
            <person name="Hahn M."/>
            <person name="Kohn L."/>
            <person name="Lapalu N."/>
            <person name="Plummer K.M."/>
            <person name="Pradier J.M."/>
            <person name="Quevillon E."/>
            <person name="Sharon A."/>
            <person name="Simon A."/>
            <person name="ten Have A."/>
            <person name="Tudzynski B."/>
            <person name="Tudzynski P."/>
            <person name="Wincker P."/>
            <person name="Andrew M."/>
            <person name="Anthouard V."/>
            <person name="Beever R.E."/>
            <person name="Beffa R."/>
            <person name="Benoit I."/>
            <person name="Bouzid O."/>
            <person name="Brault B."/>
            <person name="Chen Z."/>
            <person name="Choquer M."/>
            <person name="Collemare J."/>
            <person name="Cotton P."/>
            <person name="Danchin E.G."/>
            <person name="Da Silva C."/>
            <person name="Gautier A."/>
            <person name="Giraud C."/>
            <person name="Giraud T."/>
            <person name="Gonzalez C."/>
            <person name="Grossetete S."/>
            <person name="Guldener U."/>
            <person name="Henrissat B."/>
            <person name="Howlett B.J."/>
            <person name="Kodira C."/>
            <person name="Kretschmer M."/>
            <person name="Lappartient A."/>
            <person name="Leroch M."/>
            <person name="Levis C."/>
            <person name="Mauceli E."/>
            <person name="Neuveglise C."/>
            <person name="Oeser B."/>
            <person name="Pearson M."/>
            <person name="Poulain J."/>
            <person name="Poussereau N."/>
            <person name="Quesneville H."/>
            <person name="Rascle C."/>
            <person name="Schumacher J."/>
            <person name="Segurens B."/>
            <person name="Sexton A."/>
            <person name="Silva E."/>
            <person name="Sirven C."/>
            <person name="Soanes D.M."/>
            <person name="Talbot N.J."/>
            <person name="Templeton M."/>
            <person name="Yandava C."/>
            <person name="Yarden O."/>
            <person name="Zeng Q."/>
            <person name="Rollins J.A."/>
            <person name="Lebrun M.H."/>
            <person name="Dickman M."/>
        </authorList>
    </citation>
    <scope>NUCLEOTIDE SEQUENCE [LARGE SCALE GENOMIC DNA]</scope>
    <source>
        <strain evidence="8">T4</strain>
    </source>
</reference>
<dbReference type="AlphaFoldDB" id="G2YHC4"/>
<keyword evidence="2" id="KW-0489">Methyltransferase</keyword>
<evidence type="ECO:0000256" key="4">
    <source>
        <dbReference type="ARBA" id="ARBA00022691"/>
    </source>
</evidence>
<dbReference type="PROSITE" id="PS00092">
    <property type="entry name" value="N6_MTASE"/>
    <property type="match status" value="1"/>
</dbReference>
<dbReference type="EMBL" id="FQ790335">
    <property type="protein sequence ID" value="CCD34941.1"/>
    <property type="molecule type" value="Genomic_DNA"/>
</dbReference>
<evidence type="ECO:0000259" key="6">
    <source>
        <dbReference type="Pfam" id="PF05175"/>
    </source>
</evidence>
<dbReference type="InterPro" id="IPR029063">
    <property type="entry name" value="SAM-dependent_MTases_sf"/>
</dbReference>
<dbReference type="GO" id="GO:0005739">
    <property type="term" value="C:mitochondrion"/>
    <property type="evidence" value="ECO:0007669"/>
    <property type="project" value="TreeGrafter"/>
</dbReference>
<keyword evidence="4" id="KW-0949">S-adenosyl-L-methionine</keyword>
<dbReference type="Pfam" id="PF05175">
    <property type="entry name" value="MTS"/>
    <property type="match status" value="1"/>
</dbReference>
<gene>
    <name evidence="7" type="ORF">BofuT4_P021770.1</name>
</gene>
<dbReference type="InterPro" id="IPR050320">
    <property type="entry name" value="N5-glutamine_MTase"/>
</dbReference>
<evidence type="ECO:0000313" key="8">
    <source>
        <dbReference type="Proteomes" id="UP000008177"/>
    </source>
</evidence>
<dbReference type="GO" id="GO:0032259">
    <property type="term" value="P:methylation"/>
    <property type="evidence" value="ECO:0007669"/>
    <property type="project" value="UniProtKB-KW"/>
</dbReference>
<dbReference type="Proteomes" id="UP000008177">
    <property type="component" value="Unplaced contigs"/>
</dbReference>
<dbReference type="InterPro" id="IPR007848">
    <property type="entry name" value="Small_mtfrase_dom"/>
</dbReference>
<feature type="domain" description="Methyltransferase small" evidence="6">
    <location>
        <begin position="128"/>
        <end position="226"/>
    </location>
</feature>
<evidence type="ECO:0000256" key="1">
    <source>
        <dbReference type="ARBA" id="ARBA00012771"/>
    </source>
</evidence>
<dbReference type="GO" id="GO:0003676">
    <property type="term" value="F:nucleic acid binding"/>
    <property type="evidence" value="ECO:0007669"/>
    <property type="project" value="InterPro"/>
</dbReference>
<evidence type="ECO:0000256" key="2">
    <source>
        <dbReference type="ARBA" id="ARBA00022603"/>
    </source>
</evidence>
<dbReference type="STRING" id="999810.G2YHC4"/>
<dbReference type="EC" id="2.1.1.297" evidence="1"/>
<dbReference type="InterPro" id="IPR004556">
    <property type="entry name" value="HemK-like"/>
</dbReference>
<dbReference type="SUPFAM" id="SSF53335">
    <property type="entry name" value="S-adenosyl-L-methionine-dependent methyltransferases"/>
    <property type="match status" value="1"/>
</dbReference>
<dbReference type="NCBIfam" id="TIGR00536">
    <property type="entry name" value="hemK_fam"/>
    <property type="match status" value="1"/>
</dbReference>
<accession>G2YHC4</accession>
<dbReference type="InterPro" id="IPR002052">
    <property type="entry name" value="DNA_methylase_N6_adenine_CS"/>
</dbReference>
<evidence type="ECO:0000313" key="7">
    <source>
        <dbReference type="EMBL" id="CCD34941.1"/>
    </source>
</evidence>
<sequence>MPRLSHALLRRAYNISPLLPLVLRETRSLSSAINELRWLREHVDKTMSHRVPSQKWRTLLKLCQRRAIGEPLQYILGTQPFGELEIQCQPGVLIPRPETEAYTTHLAKLLIKARRSFHQILGNEQNPLKIVDFCSGTGCISLLLYSLLTKVYPRLEIVGLDISKKALDLSIQNVRFNDLKRSAQQSVRFEFSDVLGDEEKILDKFQGVCDVIVSNPPYISEDGFNKETTRSVRNWEPKLALVPNASRRETIHFNGDAGNSPLIKVEDVFYYRLLRFHFLLKSKILVMEVGDEAQAKRVAQMAIGSSDRIEIWRDWPDQHESGSESAEYMFLGNYEIVVKGTGMFREYHLYHDHHKGKALFDESQCSVGSLKQGHSRSNLEVHWNNLLLSAPFALAEFLNSTFSKLLEDWQEKSKTTSTQLFSARKISPKFSARVMRNYETGSKWLPLLGMRIYLHGRSSVFLLLHTWQARMEFHFETAMNILPMTP</sequence>
<dbReference type="CDD" id="cd02440">
    <property type="entry name" value="AdoMet_MTases"/>
    <property type="match status" value="1"/>
</dbReference>
<dbReference type="Gene3D" id="3.40.50.150">
    <property type="entry name" value="Vaccinia Virus protein VP39"/>
    <property type="match status" value="1"/>
</dbReference>
<protein>
    <recommendedName>
        <fullName evidence="1">peptide chain release factor N(5)-glutamine methyltransferase</fullName>
        <ecNumber evidence="1">2.1.1.297</ecNumber>
    </recommendedName>
</protein>